<evidence type="ECO:0000313" key="11">
    <source>
        <dbReference type="Proteomes" id="UP000562395"/>
    </source>
</evidence>
<dbReference type="InterPro" id="IPR001610">
    <property type="entry name" value="PAC"/>
</dbReference>
<dbReference type="SMART" id="SM00388">
    <property type="entry name" value="HisKA"/>
    <property type="match status" value="1"/>
</dbReference>
<dbReference type="Gene3D" id="3.40.50.2300">
    <property type="match status" value="1"/>
</dbReference>
<evidence type="ECO:0000259" key="9">
    <source>
        <dbReference type="PROSITE" id="PS50113"/>
    </source>
</evidence>
<evidence type="ECO:0000256" key="2">
    <source>
        <dbReference type="ARBA" id="ARBA00012438"/>
    </source>
</evidence>
<dbReference type="EC" id="2.7.13.3" evidence="2"/>
<dbReference type="Gene3D" id="1.10.287.130">
    <property type="match status" value="1"/>
</dbReference>
<accession>A0A7W6A2T5</accession>
<evidence type="ECO:0000256" key="4">
    <source>
        <dbReference type="PROSITE-ProRule" id="PRU00169"/>
    </source>
</evidence>
<dbReference type="InterPro" id="IPR005467">
    <property type="entry name" value="His_kinase_dom"/>
</dbReference>
<dbReference type="PROSITE" id="PS50110">
    <property type="entry name" value="RESPONSE_REGULATORY"/>
    <property type="match status" value="1"/>
</dbReference>
<dbReference type="InterPro" id="IPR000700">
    <property type="entry name" value="PAS-assoc_C"/>
</dbReference>
<dbReference type="SMART" id="SM00091">
    <property type="entry name" value="PAS"/>
    <property type="match status" value="3"/>
</dbReference>
<evidence type="ECO:0000256" key="1">
    <source>
        <dbReference type="ARBA" id="ARBA00000085"/>
    </source>
</evidence>
<dbReference type="PANTHER" id="PTHR43065">
    <property type="entry name" value="SENSOR HISTIDINE KINASE"/>
    <property type="match status" value="1"/>
</dbReference>
<proteinExistence type="predicted"/>
<feature type="coiled-coil region" evidence="5">
    <location>
        <begin position="327"/>
        <end position="358"/>
    </location>
</feature>
<keyword evidence="11" id="KW-1185">Reference proteome</keyword>
<dbReference type="Pfam" id="PF00072">
    <property type="entry name" value="Response_reg"/>
    <property type="match status" value="1"/>
</dbReference>
<dbReference type="InterPro" id="IPR003594">
    <property type="entry name" value="HATPase_dom"/>
</dbReference>
<dbReference type="SUPFAM" id="SSF47384">
    <property type="entry name" value="Homodimeric domain of signal transducing histidine kinase"/>
    <property type="match status" value="1"/>
</dbReference>
<dbReference type="InterPro" id="IPR003661">
    <property type="entry name" value="HisK_dim/P_dom"/>
</dbReference>
<dbReference type="PROSITE" id="PS50109">
    <property type="entry name" value="HIS_KIN"/>
    <property type="match status" value="1"/>
</dbReference>
<name>A0A7W6A2T5_9SPHN</name>
<feature type="domain" description="Histidine kinase" evidence="6">
    <location>
        <begin position="758"/>
        <end position="982"/>
    </location>
</feature>
<protein>
    <recommendedName>
        <fullName evidence="2">histidine kinase</fullName>
        <ecNumber evidence="2">2.7.13.3</ecNumber>
    </recommendedName>
</protein>
<dbReference type="Pfam" id="PF00512">
    <property type="entry name" value="HisKA"/>
    <property type="match status" value="1"/>
</dbReference>
<dbReference type="InterPro" id="IPR035965">
    <property type="entry name" value="PAS-like_dom_sf"/>
</dbReference>
<keyword evidence="3 4" id="KW-0597">Phosphoprotein</keyword>
<dbReference type="PANTHER" id="PTHR43065:SF42">
    <property type="entry name" value="TWO-COMPONENT SENSOR PPRA"/>
    <property type="match status" value="1"/>
</dbReference>
<dbReference type="AlphaFoldDB" id="A0A7W6A2T5"/>
<dbReference type="EMBL" id="JACICY010000011">
    <property type="protein sequence ID" value="MBB3862230.1"/>
    <property type="molecule type" value="Genomic_DNA"/>
</dbReference>
<dbReference type="Proteomes" id="UP000562395">
    <property type="component" value="Unassembled WGS sequence"/>
</dbReference>
<evidence type="ECO:0000259" key="6">
    <source>
        <dbReference type="PROSITE" id="PS50109"/>
    </source>
</evidence>
<feature type="domain" description="Response regulatory" evidence="7">
    <location>
        <begin position="1004"/>
        <end position="1120"/>
    </location>
</feature>
<dbReference type="InterPro" id="IPR011006">
    <property type="entry name" value="CheY-like_superfamily"/>
</dbReference>
<dbReference type="InterPro" id="IPR000014">
    <property type="entry name" value="PAS"/>
</dbReference>
<dbReference type="CDD" id="cd00130">
    <property type="entry name" value="PAS"/>
    <property type="match status" value="2"/>
</dbReference>
<comment type="catalytic activity">
    <reaction evidence="1">
        <text>ATP + protein L-histidine = ADP + protein N-phospho-L-histidine.</text>
        <dbReference type="EC" id="2.7.13.3"/>
    </reaction>
</comment>
<dbReference type="SUPFAM" id="SSF52172">
    <property type="entry name" value="CheY-like"/>
    <property type="match status" value="1"/>
</dbReference>
<keyword evidence="5" id="KW-0175">Coiled coil</keyword>
<sequence length="1123" mass="123511">MNEHVRPPEVFPGTGEMATLMRQTDWANTALGPVESWSQALKTSVRILLTSKFDMWLGWGKDVAFLYNDAYRPTLGSKHPRSLAMPTRELWAEIWSDIEPLIRQVYDKGEATWSEALPLLLERNGFPEETYHTFSYSPVFDDDGSVGGLLCAVVEETKRVIDRRRLESLGDLSRQLTSAESPLDVFGAAQAVMQGNPQDIPFSLTYLFDDIRATLIDFTGFETVHEGIPRDVVLGQGGDWSLDEDGAMLDLRGLEGLPTGSWSRPPERAVVVKLQRQGAETAHGAIVVGLNPHLLADDDYLGYLKLLGGQIASGLASAEAYDATRRRAAALAEAVALREEAEQALRRANEMLSTEVEARTRERDNLRELFRRAPGFMCILSGPDHVFESMNEAYHQLIGHRDAIGRTVREALPEIGSQGFFELLDEVYRTGQPFVGRKVEADIQRAPGGPLERRFLNLVYQPIFDENRTITGIFVEGHDITDQVRGEEALRRLNADLERQVIERTQARGRTWQVSPDLLGALNSEGYFVTSNPAWLTVLGWTEEEVAGQSIFELLHPEDVEATEGGFLLTQQGQAAIRFPNRYRCKDGSYRWISWTGVPEDGMVYCSGRDITDDVAAQEERDRLWTLSEDLLARADYAGNLVAVNPAWTKVLGWPEAKLLADPYGDIIHPENIETITSALSEMSSTGLPTRFESRILAADGVWRPIGWTVSPEPGGQYFIAVGRDLTDDKAREAELIEAQEALRQSQKMEAVGQLTGGIAHDFNNLLAGISGGLEIIERRLSQGRNEGLDRFIRGAQSSAQRAAALTQRLLAFSRRQTLDPRPTDVNRLVHGMEDLIGRTVGPAIEVEVVGAAGLWPSRVDAGQLESALLNLAINARDAMPGGGRITIETANKWLDERGARERDLTPGQYISICVTDTGTGIAKDIVERIFDPFFTTKPIGQGTGLGLSMIHGFVRQSGGQIRVYSEVDKGTTMCLYLPRYTGAVADDALISEAEIATMGAGEVVLVIDDEPTVRMLIVDVLEEAGYLPLEAHDGQSGLKILQSDAKIDLLITDVGLPGGMNGRQVADAARLTRPDLKILFVTGYAENAAVGNGHLEPGMEVITKPFVMTELAAKITEIIDGV</sequence>
<evidence type="ECO:0000313" key="10">
    <source>
        <dbReference type="EMBL" id="MBB3862230.1"/>
    </source>
</evidence>
<evidence type="ECO:0000256" key="5">
    <source>
        <dbReference type="SAM" id="Coils"/>
    </source>
</evidence>
<dbReference type="Gene3D" id="3.30.450.20">
    <property type="entry name" value="PAS domain"/>
    <property type="match status" value="4"/>
</dbReference>
<dbReference type="InterPro" id="IPR013655">
    <property type="entry name" value="PAS_fold_3"/>
</dbReference>
<gene>
    <name evidence="10" type="ORF">GGQ88_003528</name>
</gene>
<dbReference type="InterPro" id="IPR001789">
    <property type="entry name" value="Sig_transdc_resp-reg_receiver"/>
</dbReference>
<dbReference type="SMART" id="SM00387">
    <property type="entry name" value="HATPase_c"/>
    <property type="match status" value="1"/>
</dbReference>
<feature type="domain" description="PAC" evidence="9">
    <location>
        <begin position="437"/>
        <end position="492"/>
    </location>
</feature>
<dbReference type="PROSITE" id="PS50112">
    <property type="entry name" value="PAS"/>
    <property type="match status" value="2"/>
</dbReference>
<reference evidence="10 11" key="1">
    <citation type="submission" date="2020-08" db="EMBL/GenBank/DDBJ databases">
        <title>Genomic Encyclopedia of Type Strains, Phase IV (KMG-IV): sequencing the most valuable type-strain genomes for metagenomic binning, comparative biology and taxonomic classification.</title>
        <authorList>
            <person name="Goeker M."/>
        </authorList>
    </citation>
    <scope>NUCLEOTIDE SEQUENCE [LARGE SCALE GENOMIC DNA]</scope>
    <source>
        <strain evidence="10 11">DSM 14552</strain>
    </source>
</reference>
<evidence type="ECO:0000256" key="3">
    <source>
        <dbReference type="ARBA" id="ARBA00022553"/>
    </source>
</evidence>
<dbReference type="RefSeq" id="WP_221214748.1">
    <property type="nucleotide sequence ID" value="NZ_JACICY010000011.1"/>
</dbReference>
<dbReference type="NCBIfam" id="TIGR00229">
    <property type="entry name" value="sensory_box"/>
    <property type="match status" value="2"/>
</dbReference>
<dbReference type="InterPro" id="IPR004358">
    <property type="entry name" value="Sig_transdc_His_kin-like_C"/>
</dbReference>
<dbReference type="CDD" id="cd18161">
    <property type="entry name" value="REC_hyHK_blue-like"/>
    <property type="match status" value="1"/>
</dbReference>
<dbReference type="PROSITE" id="PS50113">
    <property type="entry name" value="PAC"/>
    <property type="match status" value="1"/>
</dbReference>
<dbReference type="SUPFAM" id="SSF55785">
    <property type="entry name" value="PYP-like sensor domain (PAS domain)"/>
    <property type="match status" value="3"/>
</dbReference>
<comment type="caution">
    <text evidence="10">The sequence shown here is derived from an EMBL/GenBank/DDBJ whole genome shotgun (WGS) entry which is preliminary data.</text>
</comment>
<feature type="modified residue" description="4-aspartylphosphate" evidence="4">
    <location>
        <position position="1054"/>
    </location>
</feature>
<dbReference type="InterPro" id="IPR036097">
    <property type="entry name" value="HisK_dim/P_sf"/>
</dbReference>
<feature type="domain" description="PAS" evidence="8">
    <location>
        <begin position="521"/>
        <end position="561"/>
    </location>
</feature>
<dbReference type="InterPro" id="IPR036890">
    <property type="entry name" value="HATPase_C_sf"/>
</dbReference>
<dbReference type="CDD" id="cd16919">
    <property type="entry name" value="HATPase_CckA-like"/>
    <property type="match status" value="1"/>
</dbReference>
<dbReference type="Pfam" id="PF08448">
    <property type="entry name" value="PAS_4"/>
    <property type="match status" value="1"/>
</dbReference>
<dbReference type="Gene3D" id="3.30.565.10">
    <property type="entry name" value="Histidine kinase-like ATPase, C-terminal domain"/>
    <property type="match status" value="1"/>
</dbReference>
<dbReference type="SUPFAM" id="SSF55874">
    <property type="entry name" value="ATPase domain of HSP90 chaperone/DNA topoisomerase II/histidine kinase"/>
    <property type="match status" value="1"/>
</dbReference>
<dbReference type="PRINTS" id="PR00344">
    <property type="entry name" value="BCTRLSENSOR"/>
</dbReference>
<evidence type="ECO:0000259" key="8">
    <source>
        <dbReference type="PROSITE" id="PS50112"/>
    </source>
</evidence>
<evidence type="ECO:0000259" key="7">
    <source>
        <dbReference type="PROSITE" id="PS50110"/>
    </source>
</evidence>
<dbReference type="GO" id="GO:0000155">
    <property type="term" value="F:phosphorelay sensor kinase activity"/>
    <property type="evidence" value="ECO:0007669"/>
    <property type="project" value="InterPro"/>
</dbReference>
<dbReference type="Pfam" id="PF02518">
    <property type="entry name" value="HATPase_c"/>
    <property type="match status" value="1"/>
</dbReference>
<dbReference type="SMART" id="SM00086">
    <property type="entry name" value="PAC"/>
    <property type="match status" value="3"/>
</dbReference>
<dbReference type="CDD" id="cd00082">
    <property type="entry name" value="HisKA"/>
    <property type="match status" value="1"/>
</dbReference>
<dbReference type="SMART" id="SM00448">
    <property type="entry name" value="REC"/>
    <property type="match status" value="1"/>
</dbReference>
<dbReference type="InterPro" id="IPR013656">
    <property type="entry name" value="PAS_4"/>
</dbReference>
<feature type="domain" description="PAS" evidence="8">
    <location>
        <begin position="636"/>
        <end position="687"/>
    </location>
</feature>
<dbReference type="Pfam" id="PF08447">
    <property type="entry name" value="PAS_3"/>
    <property type="match status" value="2"/>
</dbReference>
<organism evidence="10 11">
    <name type="scientific">Novosphingobium hassiacum</name>
    <dbReference type="NCBI Taxonomy" id="173676"/>
    <lineage>
        <taxon>Bacteria</taxon>
        <taxon>Pseudomonadati</taxon>
        <taxon>Pseudomonadota</taxon>
        <taxon>Alphaproteobacteria</taxon>
        <taxon>Sphingomonadales</taxon>
        <taxon>Sphingomonadaceae</taxon>
        <taxon>Novosphingobium</taxon>
    </lineage>
</organism>